<evidence type="ECO:0000313" key="1">
    <source>
        <dbReference type="EMBL" id="KAK4794236.1"/>
    </source>
</evidence>
<accession>A0AAN7RBE3</accession>
<dbReference type="Proteomes" id="UP001346149">
    <property type="component" value="Unassembled WGS sequence"/>
</dbReference>
<protein>
    <submittedName>
        <fullName evidence="1">Uncharacterized protein</fullName>
    </submittedName>
</protein>
<evidence type="ECO:0000313" key="2">
    <source>
        <dbReference type="Proteomes" id="UP001346149"/>
    </source>
</evidence>
<proteinExistence type="predicted"/>
<reference evidence="1 2" key="1">
    <citation type="journal article" date="2023" name="Hortic Res">
        <title>Pangenome of water caltrop reveals structural variations and asymmetric subgenome divergence after allopolyploidization.</title>
        <authorList>
            <person name="Zhang X."/>
            <person name="Chen Y."/>
            <person name="Wang L."/>
            <person name="Yuan Y."/>
            <person name="Fang M."/>
            <person name="Shi L."/>
            <person name="Lu R."/>
            <person name="Comes H.P."/>
            <person name="Ma Y."/>
            <person name="Chen Y."/>
            <person name="Huang G."/>
            <person name="Zhou Y."/>
            <person name="Zheng Z."/>
            <person name="Qiu Y."/>
        </authorList>
    </citation>
    <scope>NUCLEOTIDE SEQUENCE [LARGE SCALE GENOMIC DNA]</scope>
    <source>
        <strain evidence="1">F231</strain>
    </source>
</reference>
<name>A0AAN7RBE3_TRANT</name>
<comment type="caution">
    <text evidence="1">The sequence shown here is derived from an EMBL/GenBank/DDBJ whole genome shotgun (WGS) entry which is preliminary data.</text>
</comment>
<dbReference type="AlphaFoldDB" id="A0AAN7RBE3"/>
<gene>
    <name evidence="1" type="ORF">SAY86_012230</name>
</gene>
<sequence>MEGPEKCSYILCKRDSTSSRFFEVELVKRGRKRREHTLSRDLLWANSADGGDEKKPLVAADENVSYASLMSSRF</sequence>
<keyword evidence="2" id="KW-1185">Reference proteome</keyword>
<dbReference type="EMBL" id="JAXQNO010000007">
    <property type="protein sequence ID" value="KAK4794236.1"/>
    <property type="molecule type" value="Genomic_DNA"/>
</dbReference>
<organism evidence="1 2">
    <name type="scientific">Trapa natans</name>
    <name type="common">Water chestnut</name>
    <dbReference type="NCBI Taxonomy" id="22666"/>
    <lineage>
        <taxon>Eukaryota</taxon>
        <taxon>Viridiplantae</taxon>
        <taxon>Streptophyta</taxon>
        <taxon>Embryophyta</taxon>
        <taxon>Tracheophyta</taxon>
        <taxon>Spermatophyta</taxon>
        <taxon>Magnoliopsida</taxon>
        <taxon>eudicotyledons</taxon>
        <taxon>Gunneridae</taxon>
        <taxon>Pentapetalae</taxon>
        <taxon>rosids</taxon>
        <taxon>malvids</taxon>
        <taxon>Myrtales</taxon>
        <taxon>Lythraceae</taxon>
        <taxon>Trapa</taxon>
    </lineage>
</organism>